<evidence type="ECO:0000313" key="2">
    <source>
        <dbReference type="EMBL" id="MPC94750.1"/>
    </source>
</evidence>
<proteinExistence type="predicted"/>
<evidence type="ECO:0000256" key="1">
    <source>
        <dbReference type="SAM" id="MobiDB-lite"/>
    </source>
</evidence>
<reference evidence="2 3" key="1">
    <citation type="submission" date="2019-05" db="EMBL/GenBank/DDBJ databases">
        <title>Another draft genome of Portunus trituberculatus and its Hox gene families provides insights of decapod evolution.</title>
        <authorList>
            <person name="Jeong J.-H."/>
            <person name="Song I."/>
            <person name="Kim S."/>
            <person name="Choi T."/>
            <person name="Kim D."/>
            <person name="Ryu S."/>
            <person name="Kim W."/>
        </authorList>
    </citation>
    <scope>NUCLEOTIDE SEQUENCE [LARGE SCALE GENOMIC DNA]</scope>
    <source>
        <tissue evidence="2">Muscle</tissue>
    </source>
</reference>
<organism evidence="2 3">
    <name type="scientific">Portunus trituberculatus</name>
    <name type="common">Swimming crab</name>
    <name type="synonym">Neptunus trituberculatus</name>
    <dbReference type="NCBI Taxonomy" id="210409"/>
    <lineage>
        <taxon>Eukaryota</taxon>
        <taxon>Metazoa</taxon>
        <taxon>Ecdysozoa</taxon>
        <taxon>Arthropoda</taxon>
        <taxon>Crustacea</taxon>
        <taxon>Multicrustacea</taxon>
        <taxon>Malacostraca</taxon>
        <taxon>Eumalacostraca</taxon>
        <taxon>Eucarida</taxon>
        <taxon>Decapoda</taxon>
        <taxon>Pleocyemata</taxon>
        <taxon>Brachyura</taxon>
        <taxon>Eubrachyura</taxon>
        <taxon>Portunoidea</taxon>
        <taxon>Portunidae</taxon>
        <taxon>Portuninae</taxon>
        <taxon>Portunus</taxon>
    </lineage>
</organism>
<gene>
    <name evidence="2" type="ORF">E2C01_089935</name>
</gene>
<keyword evidence="3" id="KW-1185">Reference proteome</keyword>
<accession>A0A5B7JDD0</accession>
<dbReference type="AlphaFoldDB" id="A0A5B7JDD0"/>
<name>A0A5B7JDD0_PORTR</name>
<sequence>MHGSFVSAMGFSPLRSVHLEGETQREGVRAAGRGRERVGEKEDRRAGGTIGSDTHTRTLQGSRLAAASYQQCILSPRPLAGVGVSLGNTARLCVLLWVIGGLGERLGERREREGEMKGKQSCVRQLWVAVVAGREAGRRAGGTSERLVNVLEVSSPMCASPRPRPC</sequence>
<dbReference type="EMBL" id="VSRR010099745">
    <property type="protein sequence ID" value="MPC94750.1"/>
    <property type="molecule type" value="Genomic_DNA"/>
</dbReference>
<dbReference type="Proteomes" id="UP000324222">
    <property type="component" value="Unassembled WGS sequence"/>
</dbReference>
<feature type="region of interest" description="Disordered" evidence="1">
    <location>
        <begin position="20"/>
        <end position="59"/>
    </location>
</feature>
<protein>
    <submittedName>
        <fullName evidence="2">Uncharacterized protein</fullName>
    </submittedName>
</protein>
<comment type="caution">
    <text evidence="2">The sequence shown here is derived from an EMBL/GenBank/DDBJ whole genome shotgun (WGS) entry which is preliminary data.</text>
</comment>
<evidence type="ECO:0000313" key="3">
    <source>
        <dbReference type="Proteomes" id="UP000324222"/>
    </source>
</evidence>
<feature type="compositionally biased region" description="Basic and acidic residues" evidence="1">
    <location>
        <begin position="20"/>
        <end position="46"/>
    </location>
</feature>